<dbReference type="InterPro" id="IPR011993">
    <property type="entry name" value="PH-like_dom_sf"/>
</dbReference>
<evidence type="ECO:0000313" key="7">
    <source>
        <dbReference type="EMBL" id="RPD64114.1"/>
    </source>
</evidence>
<evidence type="ECO:0000256" key="2">
    <source>
        <dbReference type="ARBA" id="ARBA00022907"/>
    </source>
</evidence>
<dbReference type="GO" id="GO:0005886">
    <property type="term" value="C:plasma membrane"/>
    <property type="evidence" value="ECO:0007669"/>
    <property type="project" value="TreeGrafter"/>
</dbReference>
<keyword evidence="3" id="KW-0729">SH3-binding</keyword>
<dbReference type="PANTHER" id="PTHR12771:SF56">
    <property type="entry name" value="CED-12"/>
    <property type="match status" value="1"/>
</dbReference>
<dbReference type="GO" id="GO:0007015">
    <property type="term" value="P:actin filament organization"/>
    <property type="evidence" value="ECO:0007669"/>
    <property type="project" value="TreeGrafter"/>
</dbReference>
<dbReference type="InterPro" id="IPR006816">
    <property type="entry name" value="ELMO_dom"/>
</dbReference>
<dbReference type="Pfam" id="PF04727">
    <property type="entry name" value="ELMO_CED12"/>
    <property type="match status" value="1"/>
</dbReference>
<dbReference type="InterPro" id="IPR024574">
    <property type="entry name" value="ELMO_ARM"/>
</dbReference>
<dbReference type="GO" id="GO:0017124">
    <property type="term" value="F:SH3 domain binding"/>
    <property type="evidence" value="ECO:0007669"/>
    <property type="project" value="UniProtKB-KW"/>
</dbReference>
<dbReference type="InterPro" id="IPR050868">
    <property type="entry name" value="ELMO_domain-containing"/>
</dbReference>
<dbReference type="Gene3D" id="2.30.29.30">
    <property type="entry name" value="Pleckstrin-homology domain (PH domain)/Phosphotyrosine-binding domain (PTB)"/>
    <property type="match status" value="1"/>
</dbReference>
<organism evidence="7 8">
    <name type="scientific">Lentinus tigrinus ALCF2SS1-6</name>
    <dbReference type="NCBI Taxonomy" id="1328759"/>
    <lineage>
        <taxon>Eukaryota</taxon>
        <taxon>Fungi</taxon>
        <taxon>Dikarya</taxon>
        <taxon>Basidiomycota</taxon>
        <taxon>Agaricomycotina</taxon>
        <taxon>Agaricomycetes</taxon>
        <taxon>Polyporales</taxon>
        <taxon>Polyporaceae</taxon>
        <taxon>Lentinus</taxon>
    </lineage>
</organism>
<dbReference type="InterPro" id="IPR016024">
    <property type="entry name" value="ARM-type_fold"/>
</dbReference>
<dbReference type="Gene3D" id="1.25.10.10">
    <property type="entry name" value="Leucine-rich Repeat Variant"/>
    <property type="match status" value="1"/>
</dbReference>
<dbReference type="EMBL" id="ML122254">
    <property type="protein sequence ID" value="RPD64114.1"/>
    <property type="molecule type" value="Genomic_DNA"/>
</dbReference>
<dbReference type="Pfam" id="PF11841">
    <property type="entry name" value="ELMO_ARM"/>
    <property type="match status" value="1"/>
</dbReference>
<feature type="region of interest" description="Disordered" evidence="5">
    <location>
        <begin position="228"/>
        <end position="247"/>
    </location>
</feature>
<dbReference type="STRING" id="1328759.A0A5C2SLF2"/>
<evidence type="ECO:0000313" key="8">
    <source>
        <dbReference type="Proteomes" id="UP000313359"/>
    </source>
</evidence>
<dbReference type="GO" id="GO:0006915">
    <property type="term" value="P:apoptotic process"/>
    <property type="evidence" value="ECO:0007669"/>
    <property type="project" value="UniProtKB-KW"/>
</dbReference>
<proteinExistence type="predicted"/>
<dbReference type="OrthoDB" id="28413at2759"/>
<dbReference type="InterPro" id="IPR011989">
    <property type="entry name" value="ARM-like"/>
</dbReference>
<protein>
    <recommendedName>
        <fullName evidence="6">ELMO domain-containing protein</fullName>
    </recommendedName>
</protein>
<comment type="function">
    <text evidence="4">Involved in cytoskeletal rearrangements required for phagocytosis of apoptotic cells and cell motility. Acts in association with DOCK1 and CRK. Was initially proposed to be required in complex with DOCK1 to activate Rac Rho small GTPases. May enhance the guanine nucleotide exchange factor (GEF) activity of DOCK1.</text>
</comment>
<feature type="compositionally biased region" description="Polar residues" evidence="5">
    <location>
        <begin position="26"/>
        <end position="45"/>
    </location>
</feature>
<gene>
    <name evidence="7" type="ORF">L227DRAFT_496114</name>
</gene>
<dbReference type="PANTHER" id="PTHR12771">
    <property type="entry name" value="ENGULFMENT AND CELL MOTILITY"/>
    <property type="match status" value="1"/>
</dbReference>
<feature type="domain" description="ELMO" evidence="6">
    <location>
        <begin position="360"/>
        <end position="516"/>
    </location>
</feature>
<dbReference type="AlphaFoldDB" id="A0A5C2SLF2"/>
<dbReference type="PROSITE" id="PS51335">
    <property type="entry name" value="ELMO"/>
    <property type="match status" value="1"/>
</dbReference>
<reference evidence="7" key="1">
    <citation type="journal article" date="2018" name="Genome Biol. Evol.">
        <title>Genomics and development of Lentinus tigrinus, a white-rot wood-decaying mushroom with dimorphic fruiting bodies.</title>
        <authorList>
            <person name="Wu B."/>
            <person name="Xu Z."/>
            <person name="Knudson A."/>
            <person name="Carlson A."/>
            <person name="Chen N."/>
            <person name="Kovaka S."/>
            <person name="LaButti K."/>
            <person name="Lipzen A."/>
            <person name="Pennachio C."/>
            <person name="Riley R."/>
            <person name="Schakwitz W."/>
            <person name="Umezawa K."/>
            <person name="Ohm R.A."/>
            <person name="Grigoriev I.V."/>
            <person name="Nagy L.G."/>
            <person name="Gibbons J."/>
            <person name="Hibbett D."/>
        </authorList>
    </citation>
    <scope>NUCLEOTIDE SEQUENCE [LARGE SCALE GENOMIC DNA]</scope>
    <source>
        <strain evidence="7">ALCF2SS1-6</strain>
    </source>
</reference>
<keyword evidence="1" id="KW-0053">Apoptosis</keyword>
<keyword evidence="8" id="KW-1185">Reference proteome</keyword>
<evidence type="ECO:0000256" key="1">
    <source>
        <dbReference type="ARBA" id="ARBA00022703"/>
    </source>
</evidence>
<dbReference type="GO" id="GO:0048870">
    <property type="term" value="P:cell motility"/>
    <property type="evidence" value="ECO:0007669"/>
    <property type="project" value="TreeGrafter"/>
</dbReference>
<accession>A0A5C2SLF2</accession>
<dbReference type="SUPFAM" id="SSF48371">
    <property type="entry name" value="ARM repeat"/>
    <property type="match status" value="1"/>
</dbReference>
<evidence type="ECO:0000259" key="6">
    <source>
        <dbReference type="PROSITE" id="PS51335"/>
    </source>
</evidence>
<dbReference type="InterPro" id="IPR001849">
    <property type="entry name" value="PH_domain"/>
</dbReference>
<name>A0A5C2SLF2_9APHY</name>
<dbReference type="Proteomes" id="UP000313359">
    <property type="component" value="Unassembled WGS sequence"/>
</dbReference>
<sequence length="801" mass="90132">MSSYPSGEGGSQLPPTPTLSNPPTNGKSSQPKGGLVPTNNVTTKEGMTVRTRIEPSLAVEDVIRQLCISLKLKDPPAVYALRDENDELVTSDNLRKKIKGKVNLKLVNAPAIEAAEIVEKLSARDAKLGLALTALRKLIREEQFANEFLQRDGLHELIDVINTSHGNILAYALTAMQNLMELDYGWATLDNSFILKVVQILSSEQSPINVCRPATAILKKLVEADPSSAQGVHAPSSSRGPPSPPSGSVYRYGFDVVFEQMRKERRLLETVVSRLGSADTTMALYSMMLINSLLAHASDPRWDEFIADLERLNVRKAVIRLMSSHTIEDLTSCILDFQANMVRVTFRKKTTLVEPDFEPLHSSALQFIWEKSKLQEEREDAVTLIKWRKLGFDTEDIGHEFREVGVLGLDCLKYFVEKDPDYWAKVVQEQLSRPEERRCPIAKASNEVTDLLSEHWAIYAPGYSTSTTFQPFFLNFYKVHSLALQFFLRMWNESGSSTGDFPRLVALTRSQVKVALKRENIRPWHEVEQEFLECEYRAVRDRQMQELEMEDDIMSKIPIRNLRAKLYKESFEFVRQQRVHCLLEGAWFMNGIPLATTVPRDTLKRPTRPWRFLRLVSTMIFPMFRHIHDQLSVLLQDAGLKYLHYVDSAVKFPVRKGLEDLPERIEIAMISEVATGTCAPFPHIRGDQTDVPLGSSSPLLASSLSFSLLSTSGGSLADQIAPDQARWADWTDGLNMLRRDGGHVASQETELFVQALTEIGLKIKLLDLSGEKVEIPSGLVAGPPPTNSDFFFSDLAYDPPA</sequence>
<dbReference type="Pfam" id="PF16457">
    <property type="entry name" value="PH_12"/>
    <property type="match status" value="1"/>
</dbReference>
<evidence type="ECO:0000256" key="3">
    <source>
        <dbReference type="ARBA" id="ARBA00023036"/>
    </source>
</evidence>
<keyword evidence="2" id="KW-0581">Phagocytosis</keyword>
<feature type="region of interest" description="Disordered" evidence="5">
    <location>
        <begin position="1"/>
        <end position="47"/>
    </location>
</feature>
<evidence type="ECO:0000256" key="4">
    <source>
        <dbReference type="ARBA" id="ARBA00024863"/>
    </source>
</evidence>
<evidence type="ECO:0000256" key="5">
    <source>
        <dbReference type="SAM" id="MobiDB-lite"/>
    </source>
</evidence>